<proteinExistence type="predicted"/>
<keyword evidence="2" id="KW-1185">Reference proteome</keyword>
<protein>
    <submittedName>
        <fullName evidence="1">Uncharacterized protein</fullName>
    </submittedName>
</protein>
<evidence type="ECO:0000313" key="2">
    <source>
        <dbReference type="Proteomes" id="UP001152484"/>
    </source>
</evidence>
<evidence type="ECO:0000313" key="1">
    <source>
        <dbReference type="EMBL" id="CAH9071659.1"/>
    </source>
</evidence>
<gene>
    <name evidence="1" type="ORF">CEURO_LOCUS4014</name>
</gene>
<comment type="caution">
    <text evidence="1">The sequence shown here is derived from an EMBL/GenBank/DDBJ whole genome shotgun (WGS) entry which is preliminary data.</text>
</comment>
<organism evidence="1 2">
    <name type="scientific">Cuscuta europaea</name>
    <name type="common">European dodder</name>
    <dbReference type="NCBI Taxonomy" id="41803"/>
    <lineage>
        <taxon>Eukaryota</taxon>
        <taxon>Viridiplantae</taxon>
        <taxon>Streptophyta</taxon>
        <taxon>Embryophyta</taxon>
        <taxon>Tracheophyta</taxon>
        <taxon>Spermatophyta</taxon>
        <taxon>Magnoliopsida</taxon>
        <taxon>eudicotyledons</taxon>
        <taxon>Gunneridae</taxon>
        <taxon>Pentapetalae</taxon>
        <taxon>asterids</taxon>
        <taxon>lamiids</taxon>
        <taxon>Solanales</taxon>
        <taxon>Convolvulaceae</taxon>
        <taxon>Cuscuteae</taxon>
        <taxon>Cuscuta</taxon>
        <taxon>Cuscuta subgen. Cuscuta</taxon>
    </lineage>
</organism>
<dbReference type="EMBL" id="CAMAPE010000008">
    <property type="protein sequence ID" value="CAH9071659.1"/>
    <property type="molecule type" value="Genomic_DNA"/>
</dbReference>
<sequence>MDNECCKGMDSILLSLVRDIQDTCLSMIRIQKKFWLKYQKSPTLTRKRKQKLKQHSLTGLKRPLESLVELACSFNDRWEYYAPCFTPFYEFGGQRFDEERWWI</sequence>
<accession>A0A9P0YQL2</accession>
<dbReference type="Proteomes" id="UP001152484">
    <property type="component" value="Unassembled WGS sequence"/>
</dbReference>
<dbReference type="AlphaFoldDB" id="A0A9P0YQL2"/>
<reference evidence="1" key="1">
    <citation type="submission" date="2022-07" db="EMBL/GenBank/DDBJ databases">
        <authorList>
            <person name="Macas J."/>
            <person name="Novak P."/>
            <person name="Neumann P."/>
        </authorList>
    </citation>
    <scope>NUCLEOTIDE SEQUENCE</scope>
</reference>
<name>A0A9P0YQL2_CUSEU</name>